<dbReference type="Proteomes" id="UP000308600">
    <property type="component" value="Unassembled WGS sequence"/>
</dbReference>
<dbReference type="EMBL" id="ML209919">
    <property type="protein sequence ID" value="TFK57879.1"/>
    <property type="molecule type" value="Genomic_DNA"/>
</dbReference>
<evidence type="ECO:0000313" key="2">
    <source>
        <dbReference type="Proteomes" id="UP000308600"/>
    </source>
</evidence>
<keyword evidence="2" id="KW-1185">Reference proteome</keyword>
<proteinExistence type="predicted"/>
<name>A0ACD2ZWZ2_9AGAR</name>
<gene>
    <name evidence="1" type="ORF">BDN72DRAFT_907361</name>
</gene>
<sequence length="98" mass="10915">MAEANPPPPPQDPTNHVCPDFALEIWQFAKDALTAQDPNLNGEQAAVERWQEHQRQQEEERARNGPPLPPPRPPTPPGRPPSPGDNDSDNEKRSNKAQ</sequence>
<protein>
    <submittedName>
        <fullName evidence="1">Uncharacterized protein</fullName>
    </submittedName>
</protein>
<accession>A0ACD2ZWZ2</accession>
<evidence type="ECO:0000313" key="1">
    <source>
        <dbReference type="EMBL" id="TFK57879.1"/>
    </source>
</evidence>
<organism evidence="1 2">
    <name type="scientific">Pluteus cervinus</name>
    <dbReference type="NCBI Taxonomy" id="181527"/>
    <lineage>
        <taxon>Eukaryota</taxon>
        <taxon>Fungi</taxon>
        <taxon>Dikarya</taxon>
        <taxon>Basidiomycota</taxon>
        <taxon>Agaricomycotina</taxon>
        <taxon>Agaricomycetes</taxon>
        <taxon>Agaricomycetidae</taxon>
        <taxon>Agaricales</taxon>
        <taxon>Pluteineae</taxon>
        <taxon>Pluteaceae</taxon>
        <taxon>Pluteus</taxon>
    </lineage>
</organism>
<reference evidence="1 2" key="1">
    <citation type="journal article" date="2019" name="Nat. Ecol. Evol.">
        <title>Megaphylogeny resolves global patterns of mushroom evolution.</title>
        <authorList>
            <person name="Varga T."/>
            <person name="Krizsan K."/>
            <person name="Foldi C."/>
            <person name="Dima B."/>
            <person name="Sanchez-Garcia M."/>
            <person name="Sanchez-Ramirez S."/>
            <person name="Szollosi G.J."/>
            <person name="Szarkandi J.G."/>
            <person name="Papp V."/>
            <person name="Albert L."/>
            <person name="Andreopoulos W."/>
            <person name="Angelini C."/>
            <person name="Antonin V."/>
            <person name="Barry K.W."/>
            <person name="Bougher N.L."/>
            <person name="Buchanan P."/>
            <person name="Buyck B."/>
            <person name="Bense V."/>
            <person name="Catcheside P."/>
            <person name="Chovatia M."/>
            <person name="Cooper J."/>
            <person name="Damon W."/>
            <person name="Desjardin D."/>
            <person name="Finy P."/>
            <person name="Geml J."/>
            <person name="Haridas S."/>
            <person name="Hughes K."/>
            <person name="Justo A."/>
            <person name="Karasinski D."/>
            <person name="Kautmanova I."/>
            <person name="Kiss B."/>
            <person name="Kocsube S."/>
            <person name="Kotiranta H."/>
            <person name="LaButti K.M."/>
            <person name="Lechner B.E."/>
            <person name="Liimatainen K."/>
            <person name="Lipzen A."/>
            <person name="Lukacs Z."/>
            <person name="Mihaltcheva S."/>
            <person name="Morgado L.N."/>
            <person name="Niskanen T."/>
            <person name="Noordeloos M.E."/>
            <person name="Ohm R.A."/>
            <person name="Ortiz-Santana B."/>
            <person name="Ovrebo C."/>
            <person name="Racz N."/>
            <person name="Riley R."/>
            <person name="Savchenko A."/>
            <person name="Shiryaev A."/>
            <person name="Soop K."/>
            <person name="Spirin V."/>
            <person name="Szebenyi C."/>
            <person name="Tomsovsky M."/>
            <person name="Tulloss R.E."/>
            <person name="Uehling J."/>
            <person name="Grigoriev I.V."/>
            <person name="Vagvolgyi C."/>
            <person name="Papp T."/>
            <person name="Martin F.M."/>
            <person name="Miettinen O."/>
            <person name="Hibbett D.S."/>
            <person name="Nagy L.G."/>
        </authorList>
    </citation>
    <scope>NUCLEOTIDE SEQUENCE [LARGE SCALE GENOMIC DNA]</scope>
    <source>
        <strain evidence="1 2">NL-1719</strain>
    </source>
</reference>